<reference evidence="1" key="1">
    <citation type="submission" date="2021-07" db="EMBL/GenBank/DDBJ databases">
        <title>Roseobacter insulae sp. nov., isolated from a tidal flat.</title>
        <authorList>
            <person name="Park S."/>
            <person name="Yoon J.-H."/>
        </authorList>
    </citation>
    <scope>NUCLEOTIDE SEQUENCE</scope>
    <source>
        <strain evidence="1">YSTF-M11</strain>
    </source>
</reference>
<sequence>MQYENLPLYVDTSMAAKLLGLSRSTLEKYRFYRDPNGPPYAVFGRASIRYHTPSLLEWAAERTVAFEKGR</sequence>
<name>A0A9X1FV22_9RHOB</name>
<protein>
    <recommendedName>
        <fullName evidence="3">Helix-turn-helix domain-containing protein</fullName>
    </recommendedName>
</protein>
<proteinExistence type="predicted"/>
<keyword evidence="2" id="KW-1185">Reference proteome</keyword>
<organism evidence="1 2">
    <name type="scientific">Roseobacter insulae</name>
    <dbReference type="NCBI Taxonomy" id="2859783"/>
    <lineage>
        <taxon>Bacteria</taxon>
        <taxon>Pseudomonadati</taxon>
        <taxon>Pseudomonadota</taxon>
        <taxon>Alphaproteobacteria</taxon>
        <taxon>Rhodobacterales</taxon>
        <taxon>Roseobacteraceae</taxon>
        <taxon>Roseobacter</taxon>
    </lineage>
</organism>
<dbReference type="RefSeq" id="WP_219501563.1">
    <property type="nucleotide sequence ID" value="NZ_JAHXDN010000002.1"/>
</dbReference>
<evidence type="ECO:0000313" key="1">
    <source>
        <dbReference type="EMBL" id="MBW4708116.1"/>
    </source>
</evidence>
<dbReference type="AlphaFoldDB" id="A0A9X1FV22"/>
<dbReference type="Proteomes" id="UP001138661">
    <property type="component" value="Unassembled WGS sequence"/>
</dbReference>
<gene>
    <name evidence="1" type="ORF">KX928_09985</name>
</gene>
<evidence type="ECO:0008006" key="3">
    <source>
        <dbReference type="Google" id="ProtNLM"/>
    </source>
</evidence>
<comment type="caution">
    <text evidence="1">The sequence shown here is derived from an EMBL/GenBank/DDBJ whole genome shotgun (WGS) entry which is preliminary data.</text>
</comment>
<evidence type="ECO:0000313" key="2">
    <source>
        <dbReference type="Proteomes" id="UP001138661"/>
    </source>
</evidence>
<dbReference type="EMBL" id="JAHXDN010000002">
    <property type="protein sequence ID" value="MBW4708116.1"/>
    <property type="molecule type" value="Genomic_DNA"/>
</dbReference>
<accession>A0A9X1FV22</accession>